<dbReference type="Pfam" id="PF04235">
    <property type="entry name" value="DUF418"/>
    <property type="match status" value="1"/>
</dbReference>
<keyword evidence="2" id="KW-0812">Transmembrane</keyword>
<feature type="transmembrane region" description="Helical" evidence="2">
    <location>
        <begin position="159"/>
        <end position="177"/>
    </location>
</feature>
<feature type="domain" description="DUF418" evidence="3">
    <location>
        <begin position="310"/>
        <end position="406"/>
    </location>
</feature>
<comment type="caution">
    <text evidence="5">The sequence shown here is derived from an EMBL/GenBank/DDBJ whole genome shotgun (WGS) entry which is preliminary data.</text>
</comment>
<evidence type="ECO:0000259" key="3">
    <source>
        <dbReference type="Pfam" id="PF04235"/>
    </source>
</evidence>
<feature type="transmembrane region" description="Helical" evidence="2">
    <location>
        <begin position="136"/>
        <end position="152"/>
    </location>
</feature>
<dbReference type="InterPro" id="IPR052529">
    <property type="entry name" value="Bact_Transport_Assoc"/>
</dbReference>
<organism evidence="5 6">
    <name type="scientific">Pseudonocardia sediminis</name>
    <dbReference type="NCBI Taxonomy" id="1397368"/>
    <lineage>
        <taxon>Bacteria</taxon>
        <taxon>Bacillati</taxon>
        <taxon>Actinomycetota</taxon>
        <taxon>Actinomycetes</taxon>
        <taxon>Pseudonocardiales</taxon>
        <taxon>Pseudonocardiaceae</taxon>
        <taxon>Pseudonocardia</taxon>
    </lineage>
</organism>
<feature type="transmembrane region" description="Helical" evidence="2">
    <location>
        <begin position="243"/>
        <end position="263"/>
    </location>
</feature>
<feature type="transmembrane region" description="Helical" evidence="2">
    <location>
        <begin position="206"/>
        <end position="231"/>
    </location>
</feature>
<evidence type="ECO:0000313" key="5">
    <source>
        <dbReference type="EMBL" id="RZT88660.1"/>
    </source>
</evidence>
<dbReference type="Proteomes" id="UP000291591">
    <property type="component" value="Unassembled WGS sequence"/>
</dbReference>
<name>A0A4V6MEE0_PSEST</name>
<feature type="region of interest" description="Disordered" evidence="1">
    <location>
        <begin position="1"/>
        <end position="34"/>
    </location>
</feature>
<dbReference type="PANTHER" id="PTHR30590">
    <property type="entry name" value="INNER MEMBRANE PROTEIN"/>
    <property type="match status" value="1"/>
</dbReference>
<dbReference type="RefSeq" id="WP_130292635.1">
    <property type="nucleotide sequence ID" value="NZ_SHKL01000001.1"/>
</dbReference>
<sequence length="433" mass="44736">MDLVTRGSEPQRLHQQSGGGSADPAATTGPIRAASPSTGRLIGLDAARGLAVLGMFVAHFNPYQTFPDSMLQALVSGRSAGLFAVLAGITTALLSGGSRPPSGLDMRERRLRIAVRAVLLFAVGLVLSAMDVSVKEILTAYGALFLLALPLLRVRPRHLAVAAAVSAVAGPVLSYALRSGVVGANGAGETMVFGNFTGPAALGNGLLVLTVTGVYPLLTWLPFLLAGMAVGRLRLGEAAVRRRLVVAGVSLTVAAYGLSWLLMNPLGGFARIAAATGTDVARAREAATTAVGVVPTVHPAALLTTASHSGAPLEIAGVVGLALAIVGILLVLADRAPRVFAPLTAVGRVALSAYVGHIVVIWALGPDLIARLFISTGYLLLVVMVVGTTGLAAVWTRWAGQGPLERPVSHLSKSAAALLIRRHRRHPENRRSR</sequence>
<keyword evidence="6" id="KW-1185">Reference proteome</keyword>
<evidence type="ECO:0000256" key="1">
    <source>
        <dbReference type="SAM" id="MobiDB-lite"/>
    </source>
</evidence>
<dbReference type="OrthoDB" id="4966979at2"/>
<dbReference type="InterPro" id="IPR007349">
    <property type="entry name" value="DUF418"/>
</dbReference>
<feature type="transmembrane region" description="Helical" evidence="2">
    <location>
        <begin position="345"/>
        <end position="365"/>
    </location>
</feature>
<feature type="transmembrane region" description="Helical" evidence="2">
    <location>
        <begin position="111"/>
        <end position="130"/>
    </location>
</feature>
<feature type="domain" description="Heparan-alpha-glucosaminide N-acetyltransferase catalytic" evidence="4">
    <location>
        <begin position="40"/>
        <end position="239"/>
    </location>
</feature>
<dbReference type="EMBL" id="SHKL01000001">
    <property type="protein sequence ID" value="RZT88660.1"/>
    <property type="molecule type" value="Genomic_DNA"/>
</dbReference>
<keyword evidence="2" id="KW-0472">Membrane</keyword>
<gene>
    <name evidence="5" type="ORF">EV383_5604</name>
</gene>
<evidence type="ECO:0000313" key="6">
    <source>
        <dbReference type="Proteomes" id="UP000291591"/>
    </source>
</evidence>
<accession>A0A4V6MEE0</accession>
<evidence type="ECO:0000259" key="4">
    <source>
        <dbReference type="Pfam" id="PF07786"/>
    </source>
</evidence>
<protein>
    <submittedName>
        <fullName evidence="5">Uncharacterized protein DUF1624</fullName>
    </submittedName>
</protein>
<dbReference type="InterPro" id="IPR012429">
    <property type="entry name" value="HGSNAT_cat"/>
</dbReference>
<keyword evidence="2" id="KW-1133">Transmembrane helix</keyword>
<dbReference type="AlphaFoldDB" id="A0A4V6MEE0"/>
<feature type="transmembrane region" description="Helical" evidence="2">
    <location>
        <begin position="377"/>
        <end position="396"/>
    </location>
</feature>
<evidence type="ECO:0000256" key="2">
    <source>
        <dbReference type="SAM" id="Phobius"/>
    </source>
</evidence>
<dbReference type="Pfam" id="PF07786">
    <property type="entry name" value="HGSNAT_cat"/>
    <property type="match status" value="1"/>
</dbReference>
<feature type="transmembrane region" description="Helical" evidence="2">
    <location>
        <begin position="315"/>
        <end position="333"/>
    </location>
</feature>
<proteinExistence type="predicted"/>
<dbReference type="PANTHER" id="PTHR30590:SF3">
    <property type="entry name" value="HYPOTHETICAL MEMBRANE SPANNING PROTEIN"/>
    <property type="match status" value="1"/>
</dbReference>
<feature type="transmembrane region" description="Helical" evidence="2">
    <location>
        <begin position="80"/>
        <end position="99"/>
    </location>
</feature>
<reference evidence="5 6" key="1">
    <citation type="submission" date="2019-02" db="EMBL/GenBank/DDBJ databases">
        <title>Sequencing the genomes of 1000 actinobacteria strains.</title>
        <authorList>
            <person name="Klenk H.-P."/>
        </authorList>
    </citation>
    <scope>NUCLEOTIDE SEQUENCE [LARGE SCALE GENOMIC DNA]</scope>
    <source>
        <strain evidence="5 6">DSM 45779</strain>
    </source>
</reference>